<name>A0A0E9PLR1_ANGAN</name>
<protein>
    <submittedName>
        <fullName evidence="2">Uncharacterized protein</fullName>
    </submittedName>
</protein>
<feature type="compositionally biased region" description="Basic and acidic residues" evidence="1">
    <location>
        <begin position="23"/>
        <end position="32"/>
    </location>
</feature>
<proteinExistence type="predicted"/>
<evidence type="ECO:0000256" key="1">
    <source>
        <dbReference type="SAM" id="MobiDB-lite"/>
    </source>
</evidence>
<feature type="region of interest" description="Disordered" evidence="1">
    <location>
        <begin position="1"/>
        <end position="32"/>
    </location>
</feature>
<evidence type="ECO:0000313" key="2">
    <source>
        <dbReference type="EMBL" id="JAH05576.1"/>
    </source>
</evidence>
<reference evidence="2" key="2">
    <citation type="journal article" date="2015" name="Fish Shellfish Immunol.">
        <title>Early steps in the European eel (Anguilla anguilla)-Vibrio vulnificus interaction in the gills: Role of the RtxA13 toxin.</title>
        <authorList>
            <person name="Callol A."/>
            <person name="Pajuelo D."/>
            <person name="Ebbesson L."/>
            <person name="Teles M."/>
            <person name="MacKenzie S."/>
            <person name="Amaro C."/>
        </authorList>
    </citation>
    <scope>NUCLEOTIDE SEQUENCE</scope>
</reference>
<dbReference type="EMBL" id="GBXM01103001">
    <property type="protein sequence ID" value="JAH05576.1"/>
    <property type="molecule type" value="Transcribed_RNA"/>
</dbReference>
<reference evidence="2" key="1">
    <citation type="submission" date="2014-11" db="EMBL/GenBank/DDBJ databases">
        <authorList>
            <person name="Amaro Gonzalez C."/>
        </authorList>
    </citation>
    <scope>NUCLEOTIDE SEQUENCE</scope>
</reference>
<organism evidence="2">
    <name type="scientific">Anguilla anguilla</name>
    <name type="common">European freshwater eel</name>
    <name type="synonym">Muraena anguilla</name>
    <dbReference type="NCBI Taxonomy" id="7936"/>
    <lineage>
        <taxon>Eukaryota</taxon>
        <taxon>Metazoa</taxon>
        <taxon>Chordata</taxon>
        <taxon>Craniata</taxon>
        <taxon>Vertebrata</taxon>
        <taxon>Euteleostomi</taxon>
        <taxon>Actinopterygii</taxon>
        <taxon>Neopterygii</taxon>
        <taxon>Teleostei</taxon>
        <taxon>Anguilliformes</taxon>
        <taxon>Anguillidae</taxon>
        <taxon>Anguilla</taxon>
    </lineage>
</organism>
<accession>A0A0E9PLR1</accession>
<dbReference type="AlphaFoldDB" id="A0A0E9PLR1"/>
<feature type="compositionally biased region" description="Polar residues" evidence="1">
    <location>
        <begin position="1"/>
        <end position="19"/>
    </location>
</feature>
<sequence length="32" mass="3623">MNNECAPRTSTDSFPQSYKHQAPLKEKNTGEI</sequence>